<dbReference type="RefSeq" id="WP_206559539.1">
    <property type="nucleotide sequence ID" value="NZ_JAFKCZ010000004.1"/>
</dbReference>
<evidence type="ECO:0000313" key="2">
    <source>
        <dbReference type="EMBL" id="MBN7796092.1"/>
    </source>
</evidence>
<comment type="caution">
    <text evidence="2">The sequence shown here is derived from an EMBL/GenBank/DDBJ whole genome shotgun (WGS) entry which is preliminary data.</text>
</comment>
<evidence type="ECO:0000256" key="1">
    <source>
        <dbReference type="SAM" id="Phobius"/>
    </source>
</evidence>
<keyword evidence="1" id="KW-0472">Membrane</keyword>
<feature type="transmembrane region" description="Helical" evidence="1">
    <location>
        <begin position="196"/>
        <end position="217"/>
    </location>
</feature>
<keyword evidence="1" id="KW-0812">Transmembrane</keyword>
<accession>A0A939DEM8</accession>
<sequence>MASIAGLVLICLAGEWLSRRGWGRYLSAPVVIIILSLLASNLGLLSVEAQVGAGVMGYLVPGAIALLLVQANLRSLWQTSRHLLPMFALAAGATLLVGAVAMLALGDDAELRAIAPVFVATYIGGSVNFLAASQSLAESSPNLVAAALAADAIVGVSYLALLAIYGGFVAAPDESEAAAPASAAHKAAPAFGVPLSLLYCVLFAVLAVAAAHGLVAVSGQSSLFYLYLIGIAVAAANLWPGFFSRLSLAPGLGLAGMYLFFAVIGASTQVSALGGLMLGVLGLAAFIVTGHALLFFLIGRLFRQSMPDLLIISNACILGPPTAAAVASSRGWNHLVAPGMLCGVLGYVVANFLILVLLPLVG</sequence>
<dbReference type="Proteomes" id="UP000664303">
    <property type="component" value="Unassembled WGS sequence"/>
</dbReference>
<feature type="transmembrane region" description="Helical" evidence="1">
    <location>
        <begin position="273"/>
        <end position="297"/>
    </location>
</feature>
<protein>
    <submittedName>
        <fullName evidence="2">DUF819 family protein</fullName>
    </submittedName>
</protein>
<dbReference type="PANTHER" id="PTHR34289:SF8">
    <property type="entry name" value="DUF819 DOMAIN-CONTAINING PROTEIN"/>
    <property type="match status" value="1"/>
</dbReference>
<reference evidence="2" key="1">
    <citation type="submission" date="2021-02" db="EMBL/GenBank/DDBJ databases">
        <title>PHA producing bacteria isolated from coastal sediment in Guangdong, Shenzhen.</title>
        <authorList>
            <person name="Zheng W."/>
            <person name="Yu S."/>
            <person name="Huang Y."/>
        </authorList>
    </citation>
    <scope>NUCLEOTIDE SEQUENCE</scope>
    <source>
        <strain evidence="2">TN14-10</strain>
    </source>
</reference>
<feature type="transmembrane region" description="Helical" evidence="1">
    <location>
        <begin position="83"/>
        <end position="105"/>
    </location>
</feature>
<feature type="transmembrane region" description="Helical" evidence="1">
    <location>
        <begin position="111"/>
        <end position="131"/>
    </location>
</feature>
<feature type="transmembrane region" description="Helical" evidence="1">
    <location>
        <begin position="25"/>
        <end position="45"/>
    </location>
</feature>
<dbReference type="EMBL" id="JAFKCZ010000004">
    <property type="protein sequence ID" value="MBN7796092.1"/>
    <property type="molecule type" value="Genomic_DNA"/>
</dbReference>
<keyword evidence="3" id="KW-1185">Reference proteome</keyword>
<dbReference type="InterPro" id="IPR008537">
    <property type="entry name" value="DUF819"/>
</dbReference>
<proteinExistence type="predicted"/>
<feature type="transmembrane region" description="Helical" evidence="1">
    <location>
        <begin position="339"/>
        <end position="361"/>
    </location>
</feature>
<gene>
    <name evidence="2" type="ORF">JYP50_05810</name>
</gene>
<feature type="transmembrane region" description="Helical" evidence="1">
    <location>
        <begin position="224"/>
        <end position="242"/>
    </location>
</feature>
<organism evidence="2 3">
    <name type="scientific">Parahaliea mediterranea</name>
    <dbReference type="NCBI Taxonomy" id="651086"/>
    <lineage>
        <taxon>Bacteria</taxon>
        <taxon>Pseudomonadati</taxon>
        <taxon>Pseudomonadota</taxon>
        <taxon>Gammaproteobacteria</taxon>
        <taxon>Cellvibrionales</taxon>
        <taxon>Halieaceae</taxon>
        <taxon>Parahaliea</taxon>
    </lineage>
</organism>
<dbReference type="PANTHER" id="PTHR34289">
    <property type="entry name" value="PROTEIN, PUTATIVE (DUF819)-RELATED"/>
    <property type="match status" value="1"/>
</dbReference>
<evidence type="ECO:0000313" key="3">
    <source>
        <dbReference type="Proteomes" id="UP000664303"/>
    </source>
</evidence>
<feature type="transmembrane region" description="Helical" evidence="1">
    <location>
        <begin position="143"/>
        <end position="165"/>
    </location>
</feature>
<feature type="transmembrane region" description="Helical" evidence="1">
    <location>
        <begin position="248"/>
        <end position="266"/>
    </location>
</feature>
<feature type="transmembrane region" description="Helical" evidence="1">
    <location>
        <begin position="51"/>
        <end position="71"/>
    </location>
</feature>
<dbReference type="Pfam" id="PF05684">
    <property type="entry name" value="DUF819"/>
    <property type="match status" value="1"/>
</dbReference>
<name>A0A939DEM8_9GAMM</name>
<dbReference type="AlphaFoldDB" id="A0A939DEM8"/>
<feature type="transmembrane region" description="Helical" evidence="1">
    <location>
        <begin position="309"/>
        <end position="327"/>
    </location>
</feature>
<keyword evidence="1" id="KW-1133">Transmembrane helix</keyword>